<reference evidence="2 3" key="2">
    <citation type="journal article" date="2012" name="J. Bacteriol.">
        <title>Genome Sequences of Burkholderia sp. Strains CCGE1002 and H160, Isolated from Legume Nodules in Mexico and Brazil.</title>
        <authorList>
            <person name="Ormeno-Orrillo E."/>
            <person name="Rogel M.A."/>
            <person name="Chueire L.M."/>
            <person name="Tiedje J.M."/>
            <person name="Martinez-Romero E."/>
            <person name="Hungria M."/>
        </authorList>
    </citation>
    <scope>NUCLEOTIDE SEQUENCE [LARGE SCALE GENOMIC DNA]</scope>
    <source>
        <strain evidence="2 3">CCGE1002</strain>
    </source>
</reference>
<dbReference type="EMBL" id="CP002014">
    <property type="protein sequence ID" value="ADG18190.1"/>
    <property type="molecule type" value="Genomic_DNA"/>
</dbReference>
<reference evidence="3" key="1">
    <citation type="submission" date="2010-04" db="EMBL/GenBank/DDBJ databases">
        <title>Complete sequence of chromosome 2 of Burkholderia sp. CCGE1002.</title>
        <authorList>
            <consortium name="US DOE Joint Genome Institute"/>
            <person name="Lucas S."/>
            <person name="Copeland A."/>
            <person name="Lapidus A."/>
            <person name="Cheng J.-F."/>
            <person name="Bruce D."/>
            <person name="Goodwin L."/>
            <person name="Pitluck S."/>
            <person name="Chertkov O."/>
            <person name="Detter J.C."/>
            <person name="Han C."/>
            <person name="Tapia R."/>
            <person name="Land M."/>
            <person name="Hauser L."/>
            <person name="Kyrpides N."/>
            <person name="Ovchinnikova G."/>
            <person name="Martinez-Romero E."/>
            <person name="Hernandez M.A.R."/>
            <person name="Tiedje J.M."/>
            <person name="Woyke T."/>
        </authorList>
    </citation>
    <scope>NUCLEOTIDE SEQUENCE [LARGE SCALE GENOMIC DNA]</scope>
    <source>
        <strain evidence="3">CCGE1002</strain>
    </source>
</reference>
<gene>
    <name evidence="2" type="ordered locus">BC1002_4197</name>
</gene>
<dbReference type="InterPro" id="IPR046913">
    <property type="entry name" value="ABC-3C_CTD7"/>
</dbReference>
<name>D5WI95_PARAM</name>
<accession>D5WI95</accession>
<organism evidence="2 3">
    <name type="scientific">Paraburkholderia atlantica</name>
    <dbReference type="NCBI Taxonomy" id="2654982"/>
    <lineage>
        <taxon>Bacteria</taxon>
        <taxon>Pseudomonadati</taxon>
        <taxon>Pseudomonadota</taxon>
        <taxon>Betaproteobacteria</taxon>
        <taxon>Burkholderiales</taxon>
        <taxon>Burkholderiaceae</taxon>
        <taxon>Paraburkholderia</taxon>
    </lineage>
</organism>
<dbReference type="Pfam" id="PF20283">
    <property type="entry name" value="CTD7"/>
    <property type="match status" value="1"/>
</dbReference>
<proteinExistence type="predicted"/>
<protein>
    <recommendedName>
        <fullName evidence="1">ABC-three component systems C-terminal domain-containing protein</fullName>
    </recommendedName>
</protein>
<feature type="domain" description="ABC-three component systems C-terminal" evidence="1">
    <location>
        <begin position="271"/>
        <end position="395"/>
    </location>
</feature>
<dbReference type="Proteomes" id="UP000002190">
    <property type="component" value="Chromosome 2"/>
</dbReference>
<dbReference type="HOGENOM" id="CLU_059732_0_0_4"/>
<dbReference type="eggNOG" id="ENOG5031ZZQ">
    <property type="taxonomic scope" value="Bacteria"/>
</dbReference>
<dbReference type="AlphaFoldDB" id="D5WI95"/>
<evidence type="ECO:0000259" key="1">
    <source>
        <dbReference type="Pfam" id="PF20283"/>
    </source>
</evidence>
<evidence type="ECO:0000313" key="2">
    <source>
        <dbReference type="EMBL" id="ADG18190.1"/>
    </source>
</evidence>
<sequence>MSETRGVERFSARDSALGYLFQVRLALLWTLRRLRTLDEFNVGLETLDDVVFESEGRPTDLLQAKHRLKRVAVLSDASPDIWKTFRIWLVARAAGQTDPATRLILVSTGVCVAGSAAYMLGDDDQRDEAGALALLITAAETSESQQNEEGCALFLALSDSDKRAFLRNVFVLDGVATVVDVEAELHTELRLAVPRPQIPNALNALEGWWFGQAVKQLSSPGGLRTVSSQAVELKLTDIREQCRADALLIDNEILQKKLDEAALNAYARYTFAKQVTLVTKNQRRLNRAITDYFRAFAQRSAWLRENLLLQENDDDFRRELYEAWDVRFARALDLLDAAASEQERIEAGEALLSWVETEADASLKAGFKASWMARGTLHELSNDREVGWHPDYFELTTPDVESDAQEK</sequence>
<evidence type="ECO:0000313" key="3">
    <source>
        <dbReference type="Proteomes" id="UP000002190"/>
    </source>
</evidence>
<dbReference type="KEGG" id="bge:BC1002_4197"/>
<dbReference type="STRING" id="640511.BC1002_4197"/>